<dbReference type="EMBL" id="CZKA01000053">
    <property type="protein sequence ID" value="CUR59084.1"/>
    <property type="molecule type" value="Genomic_DNA"/>
</dbReference>
<gene>
    <name evidence="1" type="ORF">NOCA2570016</name>
</gene>
<name>A0A2P2CAS0_9ZZZZ</name>
<protein>
    <recommendedName>
        <fullName evidence="2">PASTA domain-containing protein</fullName>
    </recommendedName>
</protein>
<evidence type="ECO:0000313" key="1">
    <source>
        <dbReference type="EMBL" id="CUR59084.1"/>
    </source>
</evidence>
<evidence type="ECO:0008006" key="2">
    <source>
        <dbReference type="Google" id="ProtNLM"/>
    </source>
</evidence>
<accession>A0A2P2CAS0</accession>
<sequence length="263" mass="27312">MRFVVAALLALACLSGCGEATGEDSASSFPAAPEGSRWVGYGQVVVAVPDWWTTGETQCLAPVEDTVYFDSAATVDCQDPPAPSTVREVSALAVLDATRGYAENEVRSMEPIAEASGREVVERSGCEEWFPGVCRHLFAVPSEGVAFAVTIAESGDGDYETIRDSLRILPDGLTTVPLEIYGPSGWTPTWGADPLAVTVLVEAIESAGLRVETTTLERADGGDLAAGLVPGSLLDVEPQLGSVIEVGGTVTLTVAGESFDAGS</sequence>
<proteinExistence type="predicted"/>
<dbReference type="AlphaFoldDB" id="A0A2P2CAS0"/>
<organism evidence="1">
    <name type="scientific">metagenome</name>
    <dbReference type="NCBI Taxonomy" id="256318"/>
    <lineage>
        <taxon>unclassified sequences</taxon>
        <taxon>metagenomes</taxon>
    </lineage>
</organism>
<reference evidence="1" key="1">
    <citation type="submission" date="2015-08" db="EMBL/GenBank/DDBJ databases">
        <authorList>
            <person name="Babu N.S."/>
            <person name="Beckwith C.J."/>
            <person name="Beseler K.G."/>
            <person name="Brison A."/>
            <person name="Carone J.V."/>
            <person name="Caskin T.P."/>
            <person name="Diamond M."/>
            <person name="Durham M.E."/>
            <person name="Foxe J.M."/>
            <person name="Go M."/>
            <person name="Henderson B.A."/>
            <person name="Jones I.B."/>
            <person name="McGettigan J.A."/>
            <person name="Micheletti S.J."/>
            <person name="Nasrallah M.E."/>
            <person name="Ortiz D."/>
            <person name="Piller C.R."/>
            <person name="Privatt S.R."/>
            <person name="Schneider S.L."/>
            <person name="Sharp S."/>
            <person name="Smith T.C."/>
            <person name="Stanton J.D."/>
            <person name="Ullery H.E."/>
            <person name="Wilson R.J."/>
            <person name="Serrano M.G."/>
            <person name="Buck G."/>
            <person name="Lee V."/>
            <person name="Wang Y."/>
            <person name="Carvalho R."/>
            <person name="Voegtly L."/>
            <person name="Shi R."/>
            <person name="Duckworth R."/>
            <person name="Johnson A."/>
            <person name="Loviza R."/>
            <person name="Walstead R."/>
            <person name="Shah Z."/>
            <person name="Kiflezghi M."/>
            <person name="Wade K."/>
            <person name="Ball S.L."/>
            <person name="Bradley K.W."/>
            <person name="Asai D.J."/>
            <person name="Bowman C.A."/>
            <person name="Russell D.A."/>
            <person name="Pope W.H."/>
            <person name="Jacobs-Sera D."/>
            <person name="Hendrix R.W."/>
            <person name="Hatfull G.F."/>
        </authorList>
    </citation>
    <scope>NUCLEOTIDE SEQUENCE</scope>
</reference>